<dbReference type="Proteomes" id="UP000507470">
    <property type="component" value="Unassembled WGS sequence"/>
</dbReference>
<dbReference type="InterPro" id="IPR011042">
    <property type="entry name" value="6-blade_b-propeller_TolB-like"/>
</dbReference>
<dbReference type="OrthoDB" id="6099712at2759"/>
<gene>
    <name evidence="6" type="ORF">MCOR_51438</name>
</gene>
<name>A0A6J8EE69_MYTCO</name>
<proteinExistence type="predicted"/>
<evidence type="ECO:0000256" key="1">
    <source>
        <dbReference type="ARBA" id="ARBA00022737"/>
    </source>
</evidence>
<evidence type="ECO:0000256" key="2">
    <source>
        <dbReference type="PROSITE-ProRule" id="PRU00024"/>
    </source>
</evidence>
<keyword evidence="4" id="KW-0175">Coiled coil</keyword>
<dbReference type="InterPro" id="IPR047153">
    <property type="entry name" value="TRIM45/56/19-like"/>
</dbReference>
<keyword evidence="2" id="KW-0479">Metal-binding</keyword>
<dbReference type="SUPFAM" id="SSF101898">
    <property type="entry name" value="NHL repeat"/>
    <property type="match status" value="1"/>
</dbReference>
<evidence type="ECO:0000256" key="4">
    <source>
        <dbReference type="SAM" id="Coils"/>
    </source>
</evidence>
<dbReference type="Gene3D" id="2.120.10.30">
    <property type="entry name" value="TolB, C-terminal domain"/>
    <property type="match status" value="1"/>
</dbReference>
<keyword evidence="1" id="KW-0677">Repeat</keyword>
<dbReference type="Pfam" id="PF00643">
    <property type="entry name" value="zf-B_box"/>
    <property type="match status" value="1"/>
</dbReference>
<dbReference type="PANTHER" id="PTHR25462:SF296">
    <property type="entry name" value="MEIOTIC P26, ISOFORM F"/>
    <property type="match status" value="1"/>
</dbReference>
<feature type="domain" description="B box-type" evidence="5">
    <location>
        <begin position="11"/>
        <end position="58"/>
    </location>
</feature>
<dbReference type="GO" id="GO:0008270">
    <property type="term" value="F:zinc ion binding"/>
    <property type="evidence" value="ECO:0007669"/>
    <property type="project" value="UniProtKB-KW"/>
</dbReference>
<organism evidence="6 7">
    <name type="scientific">Mytilus coruscus</name>
    <name type="common">Sea mussel</name>
    <dbReference type="NCBI Taxonomy" id="42192"/>
    <lineage>
        <taxon>Eukaryota</taxon>
        <taxon>Metazoa</taxon>
        <taxon>Spiralia</taxon>
        <taxon>Lophotrochozoa</taxon>
        <taxon>Mollusca</taxon>
        <taxon>Bivalvia</taxon>
        <taxon>Autobranchia</taxon>
        <taxon>Pteriomorphia</taxon>
        <taxon>Mytilida</taxon>
        <taxon>Mytiloidea</taxon>
        <taxon>Mytilidae</taxon>
        <taxon>Mytilinae</taxon>
        <taxon>Mytilus</taxon>
    </lineage>
</organism>
<dbReference type="CDD" id="cd19757">
    <property type="entry name" value="Bbox1"/>
    <property type="match status" value="1"/>
</dbReference>
<protein>
    <recommendedName>
        <fullName evidence="5">B box-type domain-containing protein</fullName>
    </recommendedName>
</protein>
<dbReference type="InterPro" id="IPR000315">
    <property type="entry name" value="Znf_B-box"/>
</dbReference>
<evidence type="ECO:0000313" key="6">
    <source>
        <dbReference type="EMBL" id="CAC5419049.1"/>
    </source>
</evidence>
<keyword evidence="2" id="KW-0863">Zinc-finger</keyword>
<dbReference type="EMBL" id="CACVKT020008980">
    <property type="protein sequence ID" value="CAC5419049.1"/>
    <property type="molecule type" value="Genomic_DNA"/>
</dbReference>
<feature type="domain" description="B box-type" evidence="5">
    <location>
        <begin position="76"/>
        <end position="117"/>
    </location>
</feature>
<sequence>MAFSQSIKRAQVPKPCELCETDTNIKWKCVQCNTLMCEKCKKIHLKVQTSIKHDIVDVKSSEAKHAKTEMEHTIITDNIPCQIHKRKLNCMFCRTCEHLVCPECITDPHKKHDLDSIDKVCNEKKRELKELESQYSNKFTLCKIEDSKVNDFKTKYEQFFAESVQKINQQEKLIIDEVRKYGKALREQLETEKQRIEKSITEKEKNIAEVKENLLNKQSNIQEILDSNQAAKVFSTYPEFSEKEIPNASVKALPEETKDFFPTKQNLKTISNLFGSLQKTKLPKGLPKVNLDVINSYATDLNTVNRVLIQDDKTAWISNVRKSTLCKIIIDDTIKTVKEISVQVYDMSLTDNNDVFLSLKNSSDVSLLTTKTGEIKPFLSVSSLLTLGIHVTKHNGIILGVKERGNPYNLTDKSCRKVIIFGMDGKQKQSHEYDKHKQRLFTILYRITSNVNNDILVIDSTSNDDGRVVVLDREGQVKWTYQGNPQVNSGNKLYNPTDIVTTSVGHVIVSDVNNHALHVLSGEGDLLTCKVMEDQGIIYPMTLDIDTKGQLWVGCYSGNEQKTDAKLHEVKMSF</sequence>
<evidence type="ECO:0000259" key="5">
    <source>
        <dbReference type="PROSITE" id="PS50119"/>
    </source>
</evidence>
<dbReference type="Gene3D" id="3.30.160.60">
    <property type="entry name" value="Classic Zinc Finger"/>
    <property type="match status" value="1"/>
</dbReference>
<feature type="coiled-coil region" evidence="4">
    <location>
        <begin position="186"/>
        <end position="227"/>
    </location>
</feature>
<dbReference type="PROSITE" id="PS50119">
    <property type="entry name" value="ZF_BBOX"/>
    <property type="match status" value="2"/>
</dbReference>
<dbReference type="SUPFAM" id="SSF57845">
    <property type="entry name" value="B-box zinc-binding domain"/>
    <property type="match status" value="1"/>
</dbReference>
<evidence type="ECO:0000313" key="7">
    <source>
        <dbReference type="Proteomes" id="UP000507470"/>
    </source>
</evidence>
<dbReference type="PANTHER" id="PTHR25462">
    <property type="entry name" value="BONUS, ISOFORM C-RELATED"/>
    <property type="match status" value="1"/>
</dbReference>
<feature type="repeat" description="NHL" evidence="3">
    <location>
        <begin position="482"/>
        <end position="523"/>
    </location>
</feature>
<dbReference type="PROSITE" id="PS51125">
    <property type="entry name" value="NHL"/>
    <property type="match status" value="1"/>
</dbReference>
<keyword evidence="7" id="KW-1185">Reference proteome</keyword>
<reference evidence="6 7" key="1">
    <citation type="submission" date="2020-06" db="EMBL/GenBank/DDBJ databases">
        <authorList>
            <person name="Li R."/>
            <person name="Bekaert M."/>
        </authorList>
    </citation>
    <scope>NUCLEOTIDE SEQUENCE [LARGE SCALE GENOMIC DNA]</scope>
    <source>
        <strain evidence="7">wild</strain>
    </source>
</reference>
<accession>A0A6J8EE69</accession>
<dbReference type="AlphaFoldDB" id="A0A6J8EE69"/>
<dbReference type="InterPro" id="IPR001258">
    <property type="entry name" value="NHL_repeat"/>
</dbReference>
<keyword evidence="2" id="KW-0862">Zinc</keyword>
<evidence type="ECO:0000256" key="3">
    <source>
        <dbReference type="PROSITE-ProRule" id="PRU00504"/>
    </source>
</evidence>